<proteinExistence type="predicted"/>
<dbReference type="AlphaFoldDB" id="A0A9K3LDB3"/>
<dbReference type="InterPro" id="IPR010610">
    <property type="entry name" value="EryCIII-like_C"/>
</dbReference>
<dbReference type="PANTHER" id="PTHR48050:SF13">
    <property type="entry name" value="STEROL 3-BETA-GLUCOSYLTRANSFERASE UGT80A2"/>
    <property type="match status" value="1"/>
</dbReference>
<gene>
    <name evidence="5" type="ORF">IV203_035358</name>
</gene>
<evidence type="ECO:0000313" key="5">
    <source>
        <dbReference type="EMBL" id="KAG7360259.1"/>
    </source>
</evidence>
<keyword evidence="2" id="KW-0472">Membrane</keyword>
<dbReference type="OrthoDB" id="5835829at2759"/>
<dbReference type="GO" id="GO:0016906">
    <property type="term" value="F:sterol 3-beta-glucosyltransferase activity"/>
    <property type="evidence" value="ECO:0007669"/>
    <property type="project" value="UniProtKB-ARBA"/>
</dbReference>
<accession>A0A9K3LDB3</accession>
<dbReference type="Pfam" id="PF06722">
    <property type="entry name" value="EryCIII-like_C"/>
    <property type="match status" value="1"/>
</dbReference>
<keyword evidence="1" id="KW-0808">Transferase</keyword>
<feature type="domain" description="Erythromycin biosynthesis protein CIII-like C-terminal" evidence="4">
    <location>
        <begin position="368"/>
        <end position="454"/>
    </location>
</feature>
<keyword evidence="6" id="KW-1185">Reference proteome</keyword>
<dbReference type="InterPro" id="IPR004276">
    <property type="entry name" value="GlycoTrans_28_N"/>
</dbReference>
<reference evidence="5" key="1">
    <citation type="journal article" date="2021" name="Sci. Rep.">
        <title>Diploid genomic architecture of Nitzschia inconspicua, an elite biomass production diatom.</title>
        <authorList>
            <person name="Oliver A."/>
            <person name="Podell S."/>
            <person name="Pinowska A."/>
            <person name="Traller J.C."/>
            <person name="Smith S.R."/>
            <person name="McClure R."/>
            <person name="Beliaev A."/>
            <person name="Bohutskyi P."/>
            <person name="Hill E.A."/>
            <person name="Rabines A."/>
            <person name="Zheng H."/>
            <person name="Allen L.Z."/>
            <person name="Kuo A."/>
            <person name="Grigoriev I.V."/>
            <person name="Allen A.E."/>
            <person name="Hazlebeck D."/>
            <person name="Allen E.E."/>
        </authorList>
    </citation>
    <scope>NUCLEOTIDE SEQUENCE</scope>
    <source>
        <strain evidence="5">Hildebrandi</strain>
    </source>
</reference>
<dbReference type="InterPro" id="IPR002213">
    <property type="entry name" value="UDP_glucos_trans"/>
</dbReference>
<organism evidence="5 6">
    <name type="scientific">Nitzschia inconspicua</name>
    <dbReference type="NCBI Taxonomy" id="303405"/>
    <lineage>
        <taxon>Eukaryota</taxon>
        <taxon>Sar</taxon>
        <taxon>Stramenopiles</taxon>
        <taxon>Ochrophyta</taxon>
        <taxon>Bacillariophyta</taxon>
        <taxon>Bacillariophyceae</taxon>
        <taxon>Bacillariophycidae</taxon>
        <taxon>Bacillariales</taxon>
        <taxon>Bacillariaceae</taxon>
        <taxon>Nitzschia</taxon>
    </lineage>
</organism>
<dbReference type="EMBL" id="JAGRRH010000013">
    <property type="protein sequence ID" value="KAG7360259.1"/>
    <property type="molecule type" value="Genomic_DNA"/>
</dbReference>
<name>A0A9K3LDB3_9STRA</name>
<dbReference type="InterPro" id="IPR050426">
    <property type="entry name" value="Glycosyltransferase_28"/>
</dbReference>
<feature type="domain" description="Glycosyltransferase family 28 N-terminal" evidence="3">
    <location>
        <begin position="49"/>
        <end position="192"/>
    </location>
</feature>
<protein>
    <submittedName>
        <fullName evidence="5">UDP-glucuronosyltransferase</fullName>
    </submittedName>
</protein>
<dbReference type="CDD" id="cd03784">
    <property type="entry name" value="GT1_Gtf-like"/>
    <property type="match status" value="1"/>
</dbReference>
<sequence>MVQSRSREPLMEEATHILLDRLNNLAGSKLFLPEDTDESLDFNLPVLNICILVCGTHGDVLPFCSLAKKLQDLGHRVRIASHKIHRETVISRGIEFYPLAGDPKQLSQWMVQTGGTVMGEAFHPHLLPSKTRMVNKITKSCWPAVTQPDPEDPDAKPFVANAVIANPPCIGHIHVCEALAIPLHIMFPQPWYYGTKRFPHPFSGLSFEKDGGKGNYSSYQIFEALMWASLGSSINQWRSSELKLPRVPLNPAYANSIVECNVPFSAMWSPSFLPKPEDWPKQCRVVGTFEQDKEKACIIDESKFADLIEWLKQGDKPVFIGFGSMVIKDTSRLETIIIEAARTTNTRIIVQSSWSKIDVSSEPLCHNVGPVAHDWLLPKCCAIVHHGGAGTTAAGLRYGLPNFICPFFGDQYMWGAMVHRAGVGPPPCPVANLTAEVLGENLKLLTSDEIKKRAEHLSYEMGLEDGVEAGLHHFISDLPKDSMLCDVSIIMGETKLCNYRLRHNNVKLSLEVASTLTVRPIRRPQIGEHFLINAWLSVRGMVLAVFTAFDQRDLQHPVRHGATTYALGRVTTFHGGLWSAHALCFRKILQSLFQLYVRPDMLARSHGAFGCICGLILFPFYLVGYILKGIVVYVDRFATGVANGCFGQDRLFVFDPSVQARVYSTSAEIDDILQFTRPGEKRVFDIDRAMQLALAANQLFKESNPCFPPNHWHWQVVQTKKLKEIVGQVTGQSNLGLSDAEYVTLRNRLDRCDLEVISFSRFCLFIAEAVQARFAKVELKELTDDYGDFFSSVPVGGEDQDGESSDEEGQITSQFFRSGSIQRHIMRRLSLRASIRGRRGGREEPK</sequence>
<dbReference type="PANTHER" id="PTHR48050">
    <property type="entry name" value="STEROL 3-BETA-GLUCOSYLTRANSFERASE"/>
    <property type="match status" value="1"/>
</dbReference>
<reference evidence="5" key="2">
    <citation type="submission" date="2021-04" db="EMBL/GenBank/DDBJ databases">
        <authorList>
            <person name="Podell S."/>
        </authorList>
    </citation>
    <scope>NUCLEOTIDE SEQUENCE</scope>
    <source>
        <strain evidence="5">Hildebrandi</strain>
    </source>
</reference>
<evidence type="ECO:0000256" key="1">
    <source>
        <dbReference type="ARBA" id="ARBA00022679"/>
    </source>
</evidence>
<keyword evidence="2" id="KW-0812">Transmembrane</keyword>
<evidence type="ECO:0000256" key="2">
    <source>
        <dbReference type="SAM" id="Phobius"/>
    </source>
</evidence>
<dbReference type="GO" id="GO:0005975">
    <property type="term" value="P:carbohydrate metabolic process"/>
    <property type="evidence" value="ECO:0007669"/>
    <property type="project" value="InterPro"/>
</dbReference>
<evidence type="ECO:0000313" key="6">
    <source>
        <dbReference type="Proteomes" id="UP000693970"/>
    </source>
</evidence>
<dbReference type="Pfam" id="PF03033">
    <property type="entry name" value="Glyco_transf_28"/>
    <property type="match status" value="1"/>
</dbReference>
<dbReference type="Proteomes" id="UP000693970">
    <property type="component" value="Unassembled WGS sequence"/>
</dbReference>
<evidence type="ECO:0000259" key="3">
    <source>
        <dbReference type="Pfam" id="PF03033"/>
    </source>
</evidence>
<feature type="transmembrane region" description="Helical" evidence="2">
    <location>
        <begin position="608"/>
        <end position="627"/>
    </location>
</feature>
<evidence type="ECO:0000259" key="4">
    <source>
        <dbReference type="Pfam" id="PF06722"/>
    </source>
</evidence>
<comment type="caution">
    <text evidence="5">The sequence shown here is derived from an EMBL/GenBank/DDBJ whole genome shotgun (WGS) entry which is preliminary data.</text>
</comment>
<keyword evidence="2" id="KW-1133">Transmembrane helix</keyword>
<dbReference type="FunFam" id="3.40.50.2000:FF:000009">
    <property type="entry name" value="Sterol 3-beta-glucosyltransferase UGT80A2"/>
    <property type="match status" value="1"/>
</dbReference>